<protein>
    <recommendedName>
        <fullName evidence="4">Tetratricopeptide repeat protein</fullName>
    </recommendedName>
</protein>
<organism evidence="2 3">
    <name type="scientific">Sphingomonas hengshuiensis</name>
    <dbReference type="NCBI Taxonomy" id="1609977"/>
    <lineage>
        <taxon>Bacteria</taxon>
        <taxon>Pseudomonadati</taxon>
        <taxon>Pseudomonadota</taxon>
        <taxon>Alphaproteobacteria</taxon>
        <taxon>Sphingomonadales</taxon>
        <taxon>Sphingomonadaceae</taxon>
        <taxon>Sphingomonas</taxon>
    </lineage>
</organism>
<dbReference type="KEGG" id="sphi:TS85_05355"/>
<keyword evidence="3" id="KW-1185">Reference proteome</keyword>
<accession>A0A7U4J6U9</accession>
<dbReference type="PROSITE" id="PS50005">
    <property type="entry name" value="TPR"/>
    <property type="match status" value="1"/>
</dbReference>
<feature type="repeat" description="TPR" evidence="1">
    <location>
        <begin position="240"/>
        <end position="273"/>
    </location>
</feature>
<evidence type="ECO:0000313" key="3">
    <source>
        <dbReference type="Proteomes" id="UP000032300"/>
    </source>
</evidence>
<dbReference type="SUPFAM" id="SSF48452">
    <property type="entry name" value="TPR-like"/>
    <property type="match status" value="1"/>
</dbReference>
<dbReference type="InterPro" id="IPR019734">
    <property type="entry name" value="TPR_rpt"/>
</dbReference>
<dbReference type="EMBL" id="CP010836">
    <property type="protein sequence ID" value="AJP71331.1"/>
    <property type="molecule type" value="Genomic_DNA"/>
</dbReference>
<evidence type="ECO:0000256" key="1">
    <source>
        <dbReference type="PROSITE-ProRule" id="PRU00339"/>
    </source>
</evidence>
<sequence length="302" mass="33213">MLFAAMAAAVPAHAETLPIEAVYPAGSDNLAILNTLRMGSFNGRDGSSLALELEQQLRNVSVRGEAYYQIFVGGGGPRADGTVTGSAYSSVENNVEIVQETECVAKNDKGKCIEKRVVNIRCTRRSVTLTYTLSVVSPRGERLYSMSKPSVTSNLICPQTYNVAPVEVVIASLISNAARELRFEFAPAQVRTDIRVKEGTSGLQGAAKKTFKNGIAATKRNVASACKLWTEVDYLVPNHAPTLFNLGLCAESDRDYDKAEQLYRRTAELDRSERYATESLERLARRRKAEQQLAMHASRRTR</sequence>
<reference evidence="2 3" key="1">
    <citation type="journal article" date="2015" name="Int. J. Syst. Evol. Microbiol.">
        <title>Sphingomonas hengshuiensis sp. nov., isolated from lake wetland.</title>
        <authorList>
            <person name="Wei S."/>
            <person name="Wang T."/>
            <person name="Liu H."/>
            <person name="Zhang C."/>
            <person name="Guo J."/>
            <person name="Wang Q."/>
            <person name="Liang K."/>
            <person name="Zhang Z."/>
        </authorList>
    </citation>
    <scope>NUCLEOTIDE SEQUENCE [LARGE SCALE GENOMIC DNA]</scope>
    <source>
        <strain evidence="2 3">WHSC-8</strain>
    </source>
</reference>
<proteinExistence type="predicted"/>
<reference evidence="2 3" key="2">
    <citation type="submission" date="2015-02" db="EMBL/GenBank/DDBJ databases">
        <title>The complete genome of Sphingomonas hengshuiensis sp. WHSC-8 isolated from soil of Hengshui Lake.</title>
        <authorList>
            <person name="Wei S."/>
            <person name="Guo J."/>
            <person name="Su C."/>
            <person name="Wu R."/>
            <person name="Zhang Z."/>
            <person name="Liang K."/>
            <person name="Li H."/>
            <person name="Wang T."/>
            <person name="Liu H."/>
            <person name="Zhang C."/>
            <person name="Li Z."/>
            <person name="Wang Q."/>
            <person name="Meng J."/>
        </authorList>
    </citation>
    <scope>NUCLEOTIDE SEQUENCE [LARGE SCALE GENOMIC DNA]</scope>
    <source>
        <strain evidence="2 3">WHSC-8</strain>
    </source>
</reference>
<dbReference type="AlphaFoldDB" id="A0A7U4J6U9"/>
<gene>
    <name evidence="2" type="ORF">TS85_05355</name>
</gene>
<evidence type="ECO:0000313" key="2">
    <source>
        <dbReference type="EMBL" id="AJP71331.1"/>
    </source>
</evidence>
<dbReference type="Proteomes" id="UP000032300">
    <property type="component" value="Chromosome"/>
</dbReference>
<name>A0A7U4J6U9_9SPHN</name>
<evidence type="ECO:0008006" key="4">
    <source>
        <dbReference type="Google" id="ProtNLM"/>
    </source>
</evidence>
<dbReference type="InterPro" id="IPR011990">
    <property type="entry name" value="TPR-like_helical_dom_sf"/>
</dbReference>
<dbReference type="Gene3D" id="1.25.40.10">
    <property type="entry name" value="Tetratricopeptide repeat domain"/>
    <property type="match status" value="1"/>
</dbReference>
<keyword evidence="1" id="KW-0802">TPR repeat</keyword>